<dbReference type="Proteomes" id="UP000054217">
    <property type="component" value="Unassembled WGS sequence"/>
</dbReference>
<organism evidence="1 2">
    <name type="scientific">Pisolithus tinctorius Marx 270</name>
    <dbReference type="NCBI Taxonomy" id="870435"/>
    <lineage>
        <taxon>Eukaryota</taxon>
        <taxon>Fungi</taxon>
        <taxon>Dikarya</taxon>
        <taxon>Basidiomycota</taxon>
        <taxon>Agaricomycotina</taxon>
        <taxon>Agaricomycetes</taxon>
        <taxon>Agaricomycetidae</taxon>
        <taxon>Boletales</taxon>
        <taxon>Sclerodermatineae</taxon>
        <taxon>Pisolithaceae</taxon>
        <taxon>Pisolithus</taxon>
    </lineage>
</organism>
<evidence type="ECO:0000313" key="1">
    <source>
        <dbReference type="EMBL" id="KIN93691.1"/>
    </source>
</evidence>
<dbReference type="AlphaFoldDB" id="A0A0C3J7N2"/>
<reference evidence="1 2" key="1">
    <citation type="submission" date="2014-04" db="EMBL/GenBank/DDBJ databases">
        <authorList>
            <consortium name="DOE Joint Genome Institute"/>
            <person name="Kuo A."/>
            <person name="Kohler A."/>
            <person name="Costa M.D."/>
            <person name="Nagy L.G."/>
            <person name="Floudas D."/>
            <person name="Copeland A."/>
            <person name="Barry K.W."/>
            <person name="Cichocki N."/>
            <person name="Veneault-Fourrey C."/>
            <person name="LaButti K."/>
            <person name="Lindquist E.A."/>
            <person name="Lipzen A."/>
            <person name="Lundell T."/>
            <person name="Morin E."/>
            <person name="Murat C."/>
            <person name="Sun H."/>
            <person name="Tunlid A."/>
            <person name="Henrissat B."/>
            <person name="Grigoriev I.V."/>
            <person name="Hibbett D.S."/>
            <person name="Martin F."/>
            <person name="Nordberg H.P."/>
            <person name="Cantor M.N."/>
            <person name="Hua S.X."/>
        </authorList>
    </citation>
    <scope>NUCLEOTIDE SEQUENCE [LARGE SCALE GENOMIC DNA]</scope>
    <source>
        <strain evidence="1 2">Marx 270</strain>
    </source>
</reference>
<proteinExistence type="predicted"/>
<reference evidence="2" key="2">
    <citation type="submission" date="2015-01" db="EMBL/GenBank/DDBJ databases">
        <title>Evolutionary Origins and Diversification of the Mycorrhizal Mutualists.</title>
        <authorList>
            <consortium name="DOE Joint Genome Institute"/>
            <consortium name="Mycorrhizal Genomics Consortium"/>
            <person name="Kohler A."/>
            <person name="Kuo A."/>
            <person name="Nagy L.G."/>
            <person name="Floudas D."/>
            <person name="Copeland A."/>
            <person name="Barry K.W."/>
            <person name="Cichocki N."/>
            <person name="Veneault-Fourrey C."/>
            <person name="LaButti K."/>
            <person name="Lindquist E.A."/>
            <person name="Lipzen A."/>
            <person name="Lundell T."/>
            <person name="Morin E."/>
            <person name="Murat C."/>
            <person name="Riley R."/>
            <person name="Ohm R."/>
            <person name="Sun H."/>
            <person name="Tunlid A."/>
            <person name="Henrissat B."/>
            <person name="Grigoriev I.V."/>
            <person name="Hibbett D.S."/>
            <person name="Martin F."/>
        </authorList>
    </citation>
    <scope>NUCLEOTIDE SEQUENCE [LARGE SCALE GENOMIC DNA]</scope>
    <source>
        <strain evidence="2">Marx 270</strain>
    </source>
</reference>
<protein>
    <submittedName>
        <fullName evidence="1">Uncharacterized protein</fullName>
    </submittedName>
</protein>
<keyword evidence="2" id="KW-1185">Reference proteome</keyword>
<dbReference type="HOGENOM" id="CLU_003921_3_1_1"/>
<dbReference type="OrthoDB" id="2693487at2759"/>
<evidence type="ECO:0000313" key="2">
    <source>
        <dbReference type="Proteomes" id="UP000054217"/>
    </source>
</evidence>
<dbReference type="EMBL" id="KN832144">
    <property type="protein sequence ID" value="KIN93691.1"/>
    <property type="molecule type" value="Genomic_DNA"/>
</dbReference>
<dbReference type="InParanoid" id="A0A0C3J7N2"/>
<name>A0A0C3J7N2_PISTI</name>
<gene>
    <name evidence="1" type="ORF">M404DRAFT_35873</name>
</gene>
<sequence length="183" mass="21236">MSGARDMPLRGSNKAPKFSGRTEDITCYLKDVEQLCVEAGLDTGKDKIHWVIRYADHNEAEFWSTLDAATDGFNDWDAFSKELLNYYPGASVKDRRYTKADLETLLYHQVQKPMGSLEDLGKYKKKKLPEDYINEKFLEGFPPRFWNSLLTRLQLSDLDHDIDEPWEFDLVYKHANYLLSGAK</sequence>
<accession>A0A0C3J7N2</accession>